<keyword evidence="2" id="KW-0285">Flavoprotein</keyword>
<sequence>MTLLASAPLHPDAIREVLIVGGGTAGWMTAAAMTRLPAGIRVRLIESEEIGSVGVGEATIPPLVTFNAMLGIDEASFIKATQGTFKLGIEFVDWGRQGDRYMHPFGEVGMDMEGVKFHQHWLRQAQGGDPTPIEDYCLSAVAARLGRFTPASSDPRTVLASLRHAYHFDAALYAGFLRRFSEARGVERVEGKVVGVSLRDSDGFIESVRLADGRRLDADLFIDCSGFRGLLIEEALAAGYEDWSHWLPCDRALAVPSANTGPLTPFTRATADRAGWRWRIPLQQRTGNGHVYASAFTTDEDARASLLAGLEGEPLAEPRPLRFTTGRRRRQWVRNCVSLGLSSGFLEPLESTSIHLIQSGISRLMALFPTRRFDPVLIDQFNRLSQTQFEQVRDFIILHYKATQRDDTDFWRHVAAMDAPESLERRIALFRAGGRFMRDGDELFSEASWVAVFTGQHILPQDHDPLADGVPYAAMARKLAGLRGIIRKTAEAMPTHETFIARCCQPPA</sequence>
<keyword evidence="2" id="KW-0547">Nucleotide-binding</keyword>
<evidence type="ECO:0000313" key="4">
    <source>
        <dbReference type="Proteomes" id="UP000289220"/>
    </source>
</evidence>
<dbReference type="PANTHER" id="PTHR43747">
    <property type="entry name" value="FAD-BINDING PROTEIN"/>
    <property type="match status" value="1"/>
</dbReference>
<dbReference type="InterPro" id="IPR050816">
    <property type="entry name" value="Flavin-dep_Halogenase_NPB"/>
</dbReference>
<dbReference type="Proteomes" id="UP000289220">
    <property type="component" value="Unassembled WGS sequence"/>
</dbReference>
<dbReference type="AlphaFoldDB" id="A0A7Z8Y0Y4"/>
<evidence type="ECO:0000256" key="2">
    <source>
        <dbReference type="PIRSR" id="PIRSR011396-2"/>
    </source>
</evidence>
<dbReference type="Gene3D" id="3.50.50.60">
    <property type="entry name" value="FAD/NAD(P)-binding domain"/>
    <property type="match status" value="1"/>
</dbReference>
<reference evidence="3 4" key="1">
    <citation type="submission" date="2018-11" db="EMBL/GenBank/DDBJ databases">
        <authorList>
            <person name="Peiro R."/>
            <person name="Begona"/>
            <person name="Cbmso G."/>
            <person name="Lopez M."/>
            <person name="Gonzalez S."/>
            <person name="Sacristan E."/>
            <person name="Castillo E."/>
        </authorList>
    </citation>
    <scope>NUCLEOTIDE SEQUENCE [LARGE SCALE GENOMIC DNA]</scope>
    <source>
        <strain evidence="3">Brev_genome</strain>
    </source>
</reference>
<organism evidence="3 4">
    <name type="scientific">Brevundimonas mediterranea</name>
    <dbReference type="NCBI Taxonomy" id="74329"/>
    <lineage>
        <taxon>Bacteria</taxon>
        <taxon>Pseudomonadati</taxon>
        <taxon>Pseudomonadota</taxon>
        <taxon>Alphaproteobacteria</taxon>
        <taxon>Caulobacterales</taxon>
        <taxon>Caulobacteraceae</taxon>
        <taxon>Brevundimonas</taxon>
    </lineage>
</organism>
<feature type="active site" evidence="1">
    <location>
        <position position="86"/>
    </location>
</feature>
<feature type="binding site" evidence="2">
    <location>
        <position position="354"/>
    </location>
    <ligand>
        <name>FAD</name>
        <dbReference type="ChEBI" id="CHEBI:57692"/>
    </ligand>
</feature>
<dbReference type="GO" id="GO:0000166">
    <property type="term" value="F:nucleotide binding"/>
    <property type="evidence" value="ECO:0007669"/>
    <property type="project" value="UniProtKB-KW"/>
</dbReference>
<dbReference type="RefSeq" id="WP_154725653.1">
    <property type="nucleotide sequence ID" value="NZ_UXHF01000011.1"/>
</dbReference>
<name>A0A7Z8Y0Y4_9CAUL</name>
<dbReference type="EMBL" id="UXHF01000011">
    <property type="protein sequence ID" value="VDC48819.1"/>
    <property type="molecule type" value="Genomic_DNA"/>
</dbReference>
<feature type="binding site" evidence="2">
    <location>
        <position position="193"/>
    </location>
    <ligand>
        <name>FAD</name>
        <dbReference type="ChEBI" id="CHEBI:57692"/>
    </ligand>
</feature>
<accession>A0A7Z8Y0Y4</accession>
<feature type="binding site" evidence="2">
    <location>
        <position position="86"/>
    </location>
    <ligand>
        <name>7-chloro-L-tryptophan</name>
        <dbReference type="ChEBI" id="CHEBI:58713"/>
    </ligand>
</feature>
<dbReference type="GO" id="GO:0004497">
    <property type="term" value="F:monooxygenase activity"/>
    <property type="evidence" value="ECO:0007669"/>
    <property type="project" value="InterPro"/>
</dbReference>
<dbReference type="Pfam" id="PF04820">
    <property type="entry name" value="Trp_halogenase"/>
    <property type="match status" value="1"/>
</dbReference>
<feature type="binding site" evidence="2">
    <location>
        <position position="341"/>
    </location>
    <ligand>
        <name>FAD</name>
        <dbReference type="ChEBI" id="CHEBI:57692"/>
    </ligand>
</feature>
<keyword evidence="2" id="KW-0274">FAD</keyword>
<keyword evidence="4" id="KW-1185">Reference proteome</keyword>
<evidence type="ECO:0000313" key="3">
    <source>
        <dbReference type="EMBL" id="VDC48819.1"/>
    </source>
</evidence>
<gene>
    <name evidence="3" type="primary">prnA_1</name>
    <name evidence="3" type="ORF">BREV_BREV_00868</name>
</gene>
<comment type="caution">
    <text evidence="3">The sequence shown here is derived from an EMBL/GenBank/DDBJ whole genome shotgun (WGS) entry which is preliminary data.</text>
</comment>
<feature type="binding site" evidence="2">
    <location>
        <position position="350"/>
    </location>
    <ligand>
        <name>FAD</name>
        <dbReference type="ChEBI" id="CHEBI:57692"/>
    </ligand>
</feature>
<dbReference type="PIRSF" id="PIRSF011396">
    <property type="entry name" value="Trp_halogenase"/>
    <property type="match status" value="1"/>
</dbReference>
<dbReference type="InterPro" id="IPR036188">
    <property type="entry name" value="FAD/NAD-bd_sf"/>
</dbReference>
<dbReference type="InterPro" id="IPR006905">
    <property type="entry name" value="Flavin_halogenase"/>
</dbReference>
<dbReference type="SUPFAM" id="SSF51905">
    <property type="entry name" value="FAD/NAD(P)-binding domain"/>
    <property type="match status" value="1"/>
</dbReference>
<evidence type="ECO:0000256" key="1">
    <source>
        <dbReference type="PIRSR" id="PIRSR011396-1"/>
    </source>
</evidence>
<dbReference type="PANTHER" id="PTHR43747:SF4">
    <property type="entry name" value="FLAVIN-DEPENDENT TRYPTOPHAN HALOGENASE"/>
    <property type="match status" value="1"/>
</dbReference>
<dbReference type="InterPro" id="IPR033856">
    <property type="entry name" value="Trp_halogen"/>
</dbReference>
<proteinExistence type="predicted"/>
<protein>
    <submittedName>
        <fullName evidence="3">Flavin-dependent tryptophan halogenase PrnA</fullName>
    </submittedName>
</protein>
<feature type="binding site" evidence="2">
    <location>
        <begin position="22"/>
        <end position="25"/>
    </location>
    <ligand>
        <name>FAD</name>
        <dbReference type="ChEBI" id="CHEBI:57692"/>
    </ligand>
</feature>